<keyword evidence="6" id="KW-0378">Hydrolase</keyword>
<keyword evidence="7" id="KW-1185">Reference proteome</keyword>
<dbReference type="InterPro" id="IPR003439">
    <property type="entry name" value="ABC_transporter-like_ATP-bd"/>
</dbReference>
<dbReference type="SUPFAM" id="SSF52540">
    <property type="entry name" value="P-loop containing nucleoside triphosphate hydrolases"/>
    <property type="match status" value="1"/>
</dbReference>
<dbReference type="PANTHER" id="PTHR42711">
    <property type="entry name" value="ABC TRANSPORTER ATP-BINDING PROTEIN"/>
    <property type="match status" value="1"/>
</dbReference>
<dbReference type="InterPro" id="IPR027417">
    <property type="entry name" value="P-loop_NTPase"/>
</dbReference>
<dbReference type="EMBL" id="PVXL01000050">
    <property type="protein sequence ID" value="PRR71735.1"/>
    <property type="molecule type" value="Genomic_DNA"/>
</dbReference>
<evidence type="ECO:0000313" key="6">
    <source>
        <dbReference type="EMBL" id="PRR71735.1"/>
    </source>
</evidence>
<comment type="caution">
    <text evidence="6">The sequence shown here is derived from an EMBL/GenBank/DDBJ whole genome shotgun (WGS) entry which is preliminary data.</text>
</comment>
<name>A0A9X7J1P7_9FIRM</name>
<dbReference type="Gene3D" id="3.40.50.300">
    <property type="entry name" value="P-loop containing nucleotide triphosphate hydrolases"/>
    <property type="match status" value="1"/>
</dbReference>
<keyword evidence="2" id="KW-0813">Transport</keyword>
<feature type="domain" description="ABC transporter" evidence="5">
    <location>
        <begin position="38"/>
        <end position="82"/>
    </location>
</feature>
<dbReference type="AlphaFoldDB" id="A0A9X7J1P7"/>
<accession>A0A9X7J1P7</accession>
<reference evidence="6 7" key="1">
    <citation type="submission" date="2018-03" db="EMBL/GenBank/DDBJ databases">
        <title>Genome sequence of Moorella stamsii DSM 26217.</title>
        <authorList>
            <person name="Poehlein A."/>
            <person name="Daniel R."/>
        </authorList>
    </citation>
    <scope>NUCLEOTIDE SEQUENCE [LARGE SCALE GENOMIC DNA]</scope>
    <source>
        <strain evidence="7">DSM 26217</strain>
    </source>
</reference>
<dbReference type="PANTHER" id="PTHR42711:SF5">
    <property type="entry name" value="ABC TRANSPORTER ATP-BINDING PROTEIN NATA"/>
    <property type="match status" value="1"/>
</dbReference>
<gene>
    <name evidence="6" type="primary">drrA_4</name>
    <name evidence="6" type="ORF">MOST_23020</name>
</gene>
<evidence type="ECO:0000313" key="7">
    <source>
        <dbReference type="Proteomes" id="UP000239430"/>
    </source>
</evidence>
<dbReference type="InterPro" id="IPR050763">
    <property type="entry name" value="ABC_transporter_ATP-binding"/>
</dbReference>
<evidence type="ECO:0000256" key="3">
    <source>
        <dbReference type="ARBA" id="ARBA00022741"/>
    </source>
</evidence>
<organism evidence="6 7">
    <name type="scientific">Neomoorella stamsii</name>
    <dbReference type="NCBI Taxonomy" id="1266720"/>
    <lineage>
        <taxon>Bacteria</taxon>
        <taxon>Bacillati</taxon>
        <taxon>Bacillota</taxon>
        <taxon>Clostridia</taxon>
        <taxon>Neomoorellales</taxon>
        <taxon>Neomoorellaceae</taxon>
        <taxon>Neomoorella</taxon>
    </lineage>
</organism>
<protein>
    <submittedName>
        <fullName evidence="6">Daunorubicin/doxorubicin resistance ATP-binding protein DrrA</fullName>
        <ecNumber evidence="6">3.6.3.-</ecNumber>
    </submittedName>
</protein>
<evidence type="ECO:0000256" key="1">
    <source>
        <dbReference type="ARBA" id="ARBA00005417"/>
    </source>
</evidence>
<dbReference type="RefSeq" id="WP_054936125.1">
    <property type="nucleotide sequence ID" value="NZ_PVXL01000050.1"/>
</dbReference>
<sequence length="113" mass="11835">MNVLTLNRTTQIVPQAGELALEVDGLVKSYGKVVAVCGISFHVPKGQVVGLLGPNGAGKSTTIKVCLGLTRPTQGIVRVFGSTPVTVEPAGAFTAWFPDWYPAYIAAGGNKHR</sequence>
<dbReference type="GO" id="GO:0005524">
    <property type="term" value="F:ATP binding"/>
    <property type="evidence" value="ECO:0007669"/>
    <property type="project" value="UniProtKB-KW"/>
</dbReference>
<keyword evidence="3" id="KW-0547">Nucleotide-binding</keyword>
<evidence type="ECO:0000256" key="2">
    <source>
        <dbReference type="ARBA" id="ARBA00022448"/>
    </source>
</evidence>
<keyword evidence="4 6" id="KW-0067">ATP-binding</keyword>
<comment type="similarity">
    <text evidence="1">Belongs to the ABC transporter superfamily.</text>
</comment>
<dbReference type="GO" id="GO:0016887">
    <property type="term" value="F:ATP hydrolysis activity"/>
    <property type="evidence" value="ECO:0007669"/>
    <property type="project" value="InterPro"/>
</dbReference>
<dbReference type="Pfam" id="PF00005">
    <property type="entry name" value="ABC_tran"/>
    <property type="match status" value="1"/>
</dbReference>
<dbReference type="Proteomes" id="UP000239430">
    <property type="component" value="Unassembled WGS sequence"/>
</dbReference>
<proteinExistence type="inferred from homology"/>
<evidence type="ECO:0000259" key="5">
    <source>
        <dbReference type="Pfam" id="PF00005"/>
    </source>
</evidence>
<dbReference type="EC" id="3.6.3.-" evidence="6"/>
<evidence type="ECO:0000256" key="4">
    <source>
        <dbReference type="ARBA" id="ARBA00022840"/>
    </source>
</evidence>